<dbReference type="SUPFAM" id="SSF50978">
    <property type="entry name" value="WD40 repeat-like"/>
    <property type="match status" value="1"/>
</dbReference>
<organism evidence="13">
    <name type="scientific">Trypanosoma congolense (strain IL3000)</name>
    <dbReference type="NCBI Taxonomy" id="1068625"/>
    <lineage>
        <taxon>Eukaryota</taxon>
        <taxon>Discoba</taxon>
        <taxon>Euglenozoa</taxon>
        <taxon>Kinetoplastea</taxon>
        <taxon>Metakinetoplastina</taxon>
        <taxon>Trypanosomatida</taxon>
        <taxon>Trypanosomatidae</taxon>
        <taxon>Trypanosoma</taxon>
        <taxon>Nannomonas</taxon>
    </lineage>
</organism>
<dbReference type="Pfam" id="PF23353">
    <property type="entry name" value="BBS2_hp"/>
    <property type="match status" value="1"/>
</dbReference>
<evidence type="ECO:0000259" key="9">
    <source>
        <dbReference type="Pfam" id="PF14783"/>
    </source>
</evidence>
<reference evidence="13" key="1">
    <citation type="journal article" date="2012" name="Proc. Natl. Acad. Sci. U.S.A.">
        <title>Antigenic diversity is generated by distinct evolutionary mechanisms in African trypanosome species.</title>
        <authorList>
            <person name="Jackson A.P."/>
            <person name="Berry A."/>
            <person name="Aslett M."/>
            <person name="Allison H.C."/>
            <person name="Burton P."/>
            <person name="Vavrova-Anderson J."/>
            <person name="Brown R."/>
            <person name="Browne H."/>
            <person name="Corton N."/>
            <person name="Hauser H."/>
            <person name="Gamble J."/>
            <person name="Gilderthorp R."/>
            <person name="Marcello L."/>
            <person name="McQuillan J."/>
            <person name="Otto T.D."/>
            <person name="Quail M.A."/>
            <person name="Sanders M.J."/>
            <person name="van Tonder A."/>
            <person name="Ginger M.L."/>
            <person name="Field M.C."/>
            <person name="Barry J.D."/>
            <person name="Hertz-Fowler C."/>
            <person name="Berriman M."/>
        </authorList>
    </citation>
    <scope>NUCLEOTIDE SEQUENCE</scope>
    <source>
        <strain evidence="13">IL3000</strain>
    </source>
</reference>
<evidence type="ECO:0000256" key="4">
    <source>
        <dbReference type="ARBA" id="ARBA00023069"/>
    </source>
</evidence>
<evidence type="ECO:0000256" key="3">
    <source>
        <dbReference type="ARBA" id="ARBA00022490"/>
    </source>
</evidence>
<feature type="domain" description="BBS2 GAE" evidence="8">
    <location>
        <begin position="413"/>
        <end position="502"/>
    </location>
</feature>
<evidence type="ECO:0000256" key="5">
    <source>
        <dbReference type="ARBA" id="ARBA00023212"/>
    </source>
</evidence>
<evidence type="ECO:0000256" key="1">
    <source>
        <dbReference type="ARBA" id="ARBA00004138"/>
    </source>
</evidence>
<name>G0UNG6_TRYCI</name>
<sequence length="745" mass="81514">MALQTNCYSMRPAFQLHLNKPLMEGLAAIGRFDGVVPSIVCATLTGQLVVHTSGERDNTVGCRKGVAETPLRVLNFGQTPRAIAAGCIGATFDGRAADTLFFCDSSSLLAYDVERNSEYFFNDIQQGVTALACGVARTTVNGAGDLSPLVVVGGECVISGFDSTGSEVLSTVVGDRVTALMVMPWEGNDPCAAEDNPTSGSLLVAATDDFELRVFDGGENVTSVGISDRVNKLLYSGVPGKFAYLSNSGTIGVYDRSERLLRVKKCERPVSAAFCDVDMDGVPELVVGWSDGHVEIRSGDGESDTVLFRETFESPVSAVLADDYRQNGQPLPIICTADGTVRGLHLSDIEVNREDIVARRDDTLRFDALMLEKQTLEDELLNIKEQLSRRREGRTDLTMPCAGTTVEYSMQPNAQTGKLDVVFTVTETGCDTIIHSCILKSETIFPGKEHVLFMLQDPLPTLVCELDVPYGPEITVSASVVVGCGNATCYQIHETDVVIPKFVMCRPWPNEHCTDPCTDPTGSVSLSLPEDFDFRGVSLWLRETFALPPERLPDTASDFFVSLVHMRDNSGVVINGLVRDSQLQICSNSMELCCVLVESLATSYIEEASSQCDFPEDFRELEKTAELVLELDGVRQRMSDDIADTASNIKPLLMRAEDSRMLCDIANMRRYYAQLYELDKELIGENLKLCNNFKELKSALKQLNAFILKASRLRIGKAKAQLVAACRECVKVGDMRSLINILRTG</sequence>
<gene>
    <name evidence="13" type="ORF">TCIL3000_6_1600</name>
</gene>
<dbReference type="InterPro" id="IPR029430">
    <property type="entry name" value="BBS2_N"/>
</dbReference>
<dbReference type="InterPro" id="IPR029429">
    <property type="entry name" value="BBS2_Mid"/>
</dbReference>
<keyword evidence="6" id="KW-0966">Cell projection</keyword>
<keyword evidence="4" id="KW-0969">Cilium</keyword>
<dbReference type="PANTHER" id="PTHR32465">
    <property type="entry name" value="BARDET-BIEDL SYNDROME 2 PROTEIN"/>
    <property type="match status" value="1"/>
</dbReference>
<comment type="subcellular location">
    <subcellularLocation>
        <location evidence="1">Cell projection</location>
        <location evidence="1">Cilium</location>
    </subcellularLocation>
    <subcellularLocation>
        <location evidence="2">Cytoplasm</location>
        <location evidence="2">Cytoskeleton</location>
    </subcellularLocation>
</comment>
<protein>
    <submittedName>
        <fullName evidence="13">Putative intergrin alpha chain protein</fullName>
    </submittedName>
</protein>
<evidence type="ECO:0000259" key="10">
    <source>
        <dbReference type="Pfam" id="PF23350"/>
    </source>
</evidence>
<dbReference type="Pfam" id="PF14781">
    <property type="entry name" value="BBS2_N"/>
    <property type="match status" value="1"/>
</dbReference>
<dbReference type="InterPro" id="IPR055381">
    <property type="entry name" value="BBS2_CtH_dom"/>
</dbReference>
<dbReference type="GO" id="GO:1905515">
    <property type="term" value="P:non-motile cilium assembly"/>
    <property type="evidence" value="ECO:0007669"/>
    <property type="project" value="InterPro"/>
</dbReference>
<dbReference type="VEuPathDB" id="TriTrypDB:TcIL3000_6_1600"/>
<dbReference type="InterPro" id="IPR055379">
    <property type="entry name" value="BBS2_pf_dom"/>
</dbReference>
<dbReference type="GO" id="GO:0016020">
    <property type="term" value="C:membrane"/>
    <property type="evidence" value="ECO:0007669"/>
    <property type="project" value="TreeGrafter"/>
</dbReference>
<proteinExistence type="predicted"/>
<dbReference type="Gene3D" id="2.130.10.10">
    <property type="entry name" value="YVTN repeat-like/Quinoprotein amine dehydrogenase"/>
    <property type="match status" value="1"/>
</dbReference>
<dbReference type="Pfam" id="PF14782">
    <property type="entry name" value="BBS2_GAE"/>
    <property type="match status" value="1"/>
</dbReference>
<dbReference type="EMBL" id="HE575319">
    <property type="protein sequence ID" value="CCC90926.1"/>
    <property type="molecule type" value="Genomic_DNA"/>
</dbReference>
<dbReference type="GO" id="GO:0031514">
    <property type="term" value="C:motile cilium"/>
    <property type="evidence" value="ECO:0007669"/>
    <property type="project" value="TreeGrafter"/>
</dbReference>
<dbReference type="InterPro" id="IPR029333">
    <property type="entry name" value="BBS2_GAE_dom"/>
</dbReference>
<dbReference type="GO" id="GO:0034464">
    <property type="term" value="C:BBSome"/>
    <property type="evidence" value="ECO:0007669"/>
    <property type="project" value="InterPro"/>
</dbReference>
<feature type="domain" description="BBS2 hairpin" evidence="12">
    <location>
        <begin position="615"/>
        <end position="712"/>
    </location>
</feature>
<evidence type="ECO:0000259" key="12">
    <source>
        <dbReference type="Pfam" id="PF23353"/>
    </source>
</evidence>
<dbReference type="InterPro" id="IPR055380">
    <property type="entry name" value="BBS2_hp_dom"/>
</dbReference>
<feature type="domain" description="BBS2 C-terminal helix bundle" evidence="11">
    <location>
        <begin position="717"/>
        <end position="743"/>
    </location>
</feature>
<dbReference type="Pfam" id="PF23350">
    <property type="entry name" value="BBS2_pf"/>
    <property type="match status" value="1"/>
</dbReference>
<evidence type="ECO:0000259" key="11">
    <source>
        <dbReference type="Pfam" id="PF23351"/>
    </source>
</evidence>
<dbReference type="Pfam" id="PF14783">
    <property type="entry name" value="BBS2_Mid"/>
    <property type="match status" value="1"/>
</dbReference>
<evidence type="ECO:0000259" key="7">
    <source>
        <dbReference type="Pfam" id="PF14781"/>
    </source>
</evidence>
<evidence type="ECO:0000313" key="13">
    <source>
        <dbReference type="EMBL" id="CCC90926.1"/>
    </source>
</evidence>
<dbReference type="AlphaFoldDB" id="G0UNG6"/>
<evidence type="ECO:0000259" key="8">
    <source>
        <dbReference type="Pfam" id="PF14782"/>
    </source>
</evidence>
<dbReference type="InterPro" id="IPR015943">
    <property type="entry name" value="WD40/YVTN_repeat-like_dom_sf"/>
</dbReference>
<feature type="domain" description="BBS2 platform" evidence="10">
    <location>
        <begin position="512"/>
        <end position="602"/>
    </location>
</feature>
<dbReference type="InterPro" id="IPR016616">
    <property type="entry name" value="Bardet-Biedl_syndrome_2_prot"/>
</dbReference>
<keyword evidence="5" id="KW-0206">Cytoskeleton</keyword>
<dbReference type="InterPro" id="IPR036322">
    <property type="entry name" value="WD40_repeat_dom_sf"/>
</dbReference>
<evidence type="ECO:0000256" key="6">
    <source>
        <dbReference type="ARBA" id="ARBA00023273"/>
    </source>
</evidence>
<dbReference type="GO" id="GO:0036064">
    <property type="term" value="C:ciliary basal body"/>
    <property type="evidence" value="ECO:0007669"/>
    <property type="project" value="TreeGrafter"/>
</dbReference>
<keyword evidence="3" id="KW-0963">Cytoplasm</keyword>
<dbReference type="Pfam" id="PF23351">
    <property type="entry name" value="BBS2_CtH"/>
    <property type="match status" value="1"/>
</dbReference>
<dbReference type="PANTHER" id="PTHR32465:SF0">
    <property type="entry name" value="BARDET-BIEDL SYNDROME 2 PROTEIN"/>
    <property type="match status" value="1"/>
</dbReference>
<feature type="domain" description="Ciliary BBSome complex subunit 2 middle region" evidence="9">
    <location>
        <begin position="202"/>
        <end position="297"/>
    </location>
</feature>
<accession>G0UNG6</accession>
<evidence type="ECO:0000256" key="2">
    <source>
        <dbReference type="ARBA" id="ARBA00004245"/>
    </source>
</evidence>
<feature type="domain" description="Ciliary BBSome complex subunit 2 N-terminal" evidence="7">
    <location>
        <begin position="28"/>
        <end position="134"/>
    </location>
</feature>